<organism evidence="8 9">
    <name type="scientific">Holothuria leucospilota</name>
    <name type="common">Black long sea cucumber</name>
    <name type="synonym">Mertensiothuria leucospilota</name>
    <dbReference type="NCBI Taxonomy" id="206669"/>
    <lineage>
        <taxon>Eukaryota</taxon>
        <taxon>Metazoa</taxon>
        <taxon>Echinodermata</taxon>
        <taxon>Eleutherozoa</taxon>
        <taxon>Echinozoa</taxon>
        <taxon>Holothuroidea</taxon>
        <taxon>Aspidochirotacea</taxon>
        <taxon>Aspidochirotida</taxon>
        <taxon>Holothuriidae</taxon>
        <taxon>Holothuria</taxon>
    </lineage>
</organism>
<keyword evidence="2 6" id="KW-0812">Transmembrane</keyword>
<name>A0A9Q1H4L9_HOLLE</name>
<dbReference type="GO" id="GO:0016020">
    <property type="term" value="C:membrane"/>
    <property type="evidence" value="ECO:0007669"/>
    <property type="project" value="UniProtKB-SubCell"/>
</dbReference>
<keyword evidence="9" id="KW-1185">Reference proteome</keyword>
<dbReference type="InterPro" id="IPR037721">
    <property type="entry name" value="Ferlin"/>
</dbReference>
<feature type="domain" description="Ferlin C-terminal" evidence="7">
    <location>
        <begin position="37"/>
        <end position="96"/>
    </location>
</feature>
<dbReference type="PANTHER" id="PTHR12546">
    <property type="entry name" value="FER-1-LIKE"/>
    <property type="match status" value="1"/>
</dbReference>
<keyword evidence="4 6" id="KW-1133">Transmembrane helix</keyword>
<evidence type="ECO:0000313" key="8">
    <source>
        <dbReference type="EMBL" id="KAJ8033134.1"/>
    </source>
</evidence>
<proteinExistence type="predicted"/>
<comment type="subcellular location">
    <subcellularLocation>
        <location evidence="1">Membrane</location>
    </subcellularLocation>
</comment>
<accession>A0A9Q1H4L9</accession>
<evidence type="ECO:0000256" key="3">
    <source>
        <dbReference type="ARBA" id="ARBA00022737"/>
    </source>
</evidence>
<evidence type="ECO:0000256" key="1">
    <source>
        <dbReference type="ARBA" id="ARBA00004370"/>
    </source>
</evidence>
<gene>
    <name evidence="8" type="ORF">HOLleu_23278</name>
</gene>
<feature type="transmembrane region" description="Helical" evidence="6">
    <location>
        <begin position="70"/>
        <end position="89"/>
    </location>
</feature>
<evidence type="ECO:0000313" key="9">
    <source>
        <dbReference type="Proteomes" id="UP001152320"/>
    </source>
</evidence>
<dbReference type="GO" id="GO:0007009">
    <property type="term" value="P:plasma membrane organization"/>
    <property type="evidence" value="ECO:0007669"/>
    <property type="project" value="TreeGrafter"/>
</dbReference>
<evidence type="ECO:0000259" key="7">
    <source>
        <dbReference type="Pfam" id="PF16165"/>
    </source>
</evidence>
<keyword evidence="5 6" id="KW-0472">Membrane</keyword>
<evidence type="ECO:0000256" key="5">
    <source>
        <dbReference type="ARBA" id="ARBA00023136"/>
    </source>
</evidence>
<sequence length="102" mass="11638">MARKPFQEKITTYDIGVRDFPDLGVFSASKLILLVPLPLSPSSRPDSSVGWFTNPLKALYYGLWIQYRWLLLKLLIAVVIVAFFALFIYNLPGYTVKWVLGV</sequence>
<comment type="caution">
    <text evidence="8">The sequence shown here is derived from an EMBL/GenBank/DDBJ whole genome shotgun (WGS) entry which is preliminary data.</text>
</comment>
<reference evidence="8" key="1">
    <citation type="submission" date="2021-10" db="EMBL/GenBank/DDBJ databases">
        <title>Tropical sea cucumber genome reveals ecological adaptation and Cuvierian tubules defense mechanism.</title>
        <authorList>
            <person name="Chen T."/>
        </authorList>
    </citation>
    <scope>NUCLEOTIDE SEQUENCE</scope>
    <source>
        <strain evidence="8">Nanhai2018</strain>
        <tissue evidence="8">Muscle</tissue>
    </source>
</reference>
<dbReference type="AlphaFoldDB" id="A0A9Q1H4L9"/>
<dbReference type="Proteomes" id="UP001152320">
    <property type="component" value="Chromosome 11"/>
</dbReference>
<evidence type="ECO:0000256" key="4">
    <source>
        <dbReference type="ARBA" id="ARBA00022989"/>
    </source>
</evidence>
<dbReference type="InterPro" id="IPR032362">
    <property type="entry name" value="Ferlin_C"/>
</dbReference>
<dbReference type="PANTHER" id="PTHR12546:SF60">
    <property type="entry name" value="MISFIRE, ISOFORM F"/>
    <property type="match status" value="1"/>
</dbReference>
<dbReference type="EMBL" id="JAIZAY010000011">
    <property type="protein sequence ID" value="KAJ8033134.1"/>
    <property type="molecule type" value="Genomic_DNA"/>
</dbReference>
<protein>
    <submittedName>
        <fullName evidence="8">Otoferlin</fullName>
    </submittedName>
</protein>
<dbReference type="Pfam" id="PF16165">
    <property type="entry name" value="Ferlin_C"/>
    <property type="match status" value="1"/>
</dbReference>
<keyword evidence="3" id="KW-0677">Repeat</keyword>
<evidence type="ECO:0000256" key="2">
    <source>
        <dbReference type="ARBA" id="ARBA00022692"/>
    </source>
</evidence>
<evidence type="ECO:0000256" key="6">
    <source>
        <dbReference type="SAM" id="Phobius"/>
    </source>
</evidence>